<gene>
    <name evidence="10" type="ORF">MEBOL_003121</name>
</gene>
<comment type="subcellular location">
    <subcellularLocation>
        <location evidence="1">Cell membrane</location>
        <topology evidence="1">Multi-pass membrane protein</topology>
    </subcellularLocation>
    <subcellularLocation>
        <location evidence="7">Membrane</location>
        <topology evidence="7">Multi-pass membrane protein</topology>
    </subcellularLocation>
</comment>
<dbReference type="EMBL" id="CP022163">
    <property type="protein sequence ID" value="ATB29666.1"/>
    <property type="molecule type" value="Genomic_DNA"/>
</dbReference>
<feature type="transmembrane region" description="Helical" evidence="8">
    <location>
        <begin position="80"/>
        <end position="100"/>
    </location>
</feature>
<feature type="transmembrane region" description="Helical" evidence="8">
    <location>
        <begin position="374"/>
        <end position="392"/>
    </location>
</feature>
<feature type="transmembrane region" description="Helical" evidence="8">
    <location>
        <begin position="532"/>
        <end position="551"/>
    </location>
</feature>
<protein>
    <recommendedName>
        <fullName evidence="9">NADH:quinone oxidoreductase/Mrp antiporter transmembrane domain-containing protein</fullName>
    </recommendedName>
</protein>
<feature type="transmembrane region" description="Helical" evidence="8">
    <location>
        <begin position="107"/>
        <end position="124"/>
    </location>
</feature>
<dbReference type="Proteomes" id="UP000217289">
    <property type="component" value="Chromosome"/>
</dbReference>
<evidence type="ECO:0000256" key="4">
    <source>
        <dbReference type="ARBA" id="ARBA00022692"/>
    </source>
</evidence>
<keyword evidence="3" id="KW-1003">Cell membrane</keyword>
<dbReference type="InterPro" id="IPR003918">
    <property type="entry name" value="NADH_UbQ_OxRdtase"/>
</dbReference>
<evidence type="ECO:0000256" key="8">
    <source>
        <dbReference type="SAM" id="Phobius"/>
    </source>
</evidence>
<name>A0A250IFG0_9BACT</name>
<feature type="transmembrane region" description="Helical" evidence="8">
    <location>
        <begin position="205"/>
        <end position="230"/>
    </location>
</feature>
<evidence type="ECO:0000256" key="5">
    <source>
        <dbReference type="ARBA" id="ARBA00022989"/>
    </source>
</evidence>
<dbReference type="InterPro" id="IPR050586">
    <property type="entry name" value="CPA3_Na-H_Antiporter_D"/>
</dbReference>
<feature type="transmembrane region" description="Helical" evidence="8">
    <location>
        <begin position="412"/>
        <end position="429"/>
    </location>
</feature>
<feature type="transmembrane region" description="Helical" evidence="8">
    <location>
        <begin position="242"/>
        <end position="263"/>
    </location>
</feature>
<evidence type="ECO:0000256" key="2">
    <source>
        <dbReference type="ARBA" id="ARBA00005346"/>
    </source>
</evidence>
<dbReference type="AlphaFoldDB" id="A0A250IFG0"/>
<keyword evidence="5 8" id="KW-1133">Transmembrane helix</keyword>
<feature type="transmembrane region" description="Helical" evidence="8">
    <location>
        <begin position="584"/>
        <end position="603"/>
    </location>
</feature>
<dbReference type="RefSeq" id="WP_218920910.1">
    <property type="nucleotide sequence ID" value="NZ_CP022163.1"/>
</dbReference>
<dbReference type="InterPro" id="IPR001750">
    <property type="entry name" value="ND/Mrp_TM"/>
</dbReference>
<sequence>MSPALPVVLPLLAAALLSALGRWMPRRLLDTLALLTTGTVAVGCGSLVRASSQAPIVYWFGGWRVHDGVALGISFTVDPLGAGLATLVAALCTLSLAFAWHYFDSAGHLFHVLMLLFCAAMVGFCLTGDLFNLFVFFELMGVCAYALTGFKVEEPEAIQGAFNFAVTNSAGGVFILLGIGLLYGRTGQLNLAALGQALAAGPLDALVGCAFALLVVGLGTKAALVPFHFWLADAHAVAPTPVCALFSGVMVELGLYGLARVYWTVFAPALGAHAAAVRGVLVGVGVLTAVVGALMAFQQHHLKRQLAFSTVSHMGLALIGVGLLSGKGLAGAALYVLAHAPVKAALFLGVGVLLDRYRSVGEATLWRRGRELPWLGACFALGGWGLAGAPLLGTMPGKAALEEAATQAHLPWLSGVLLFAGVLTGAGVLRATARVFLGWGGPGPREAQDARADALAPEESQEAPRTRWAMGAVVGLLTLAGMVPGWVPHLGAWVEAEAVRFVEPSAYAARVLRGEVRPVPASARPVEVGGEALALGGGSVLAALALVWAVLRRSRSPDGGGLRRVLRAALAPLRDAHSGHVGDYVAWWVAGAAALGGSLLVLLR</sequence>
<feature type="transmembrane region" description="Helical" evidence="8">
    <location>
        <begin position="275"/>
        <end position="297"/>
    </location>
</feature>
<evidence type="ECO:0000256" key="3">
    <source>
        <dbReference type="ARBA" id="ARBA00022475"/>
    </source>
</evidence>
<feature type="transmembrane region" description="Helical" evidence="8">
    <location>
        <begin position="162"/>
        <end position="185"/>
    </location>
</feature>
<organism evidence="10 11">
    <name type="scientific">Melittangium boletus DSM 14713</name>
    <dbReference type="NCBI Taxonomy" id="1294270"/>
    <lineage>
        <taxon>Bacteria</taxon>
        <taxon>Pseudomonadati</taxon>
        <taxon>Myxococcota</taxon>
        <taxon>Myxococcia</taxon>
        <taxon>Myxococcales</taxon>
        <taxon>Cystobacterineae</taxon>
        <taxon>Archangiaceae</taxon>
        <taxon>Melittangium</taxon>
    </lineage>
</organism>
<evidence type="ECO:0000256" key="1">
    <source>
        <dbReference type="ARBA" id="ARBA00004651"/>
    </source>
</evidence>
<dbReference type="PANTHER" id="PTHR42703:SF1">
    <property type="entry name" value="NA(+)_H(+) ANTIPORTER SUBUNIT D1"/>
    <property type="match status" value="1"/>
</dbReference>
<evidence type="ECO:0000313" key="10">
    <source>
        <dbReference type="EMBL" id="ATB29666.1"/>
    </source>
</evidence>
<accession>A0A250IFG0</accession>
<keyword evidence="11" id="KW-1185">Reference proteome</keyword>
<dbReference type="GO" id="GO:0005886">
    <property type="term" value="C:plasma membrane"/>
    <property type="evidence" value="ECO:0007669"/>
    <property type="project" value="UniProtKB-SubCell"/>
</dbReference>
<dbReference type="Pfam" id="PF00361">
    <property type="entry name" value="Proton_antipo_M"/>
    <property type="match status" value="1"/>
</dbReference>
<evidence type="ECO:0000259" key="9">
    <source>
        <dbReference type="Pfam" id="PF00361"/>
    </source>
</evidence>
<dbReference type="PRINTS" id="PR01437">
    <property type="entry name" value="NUOXDRDTASE4"/>
</dbReference>
<dbReference type="GO" id="GO:0042773">
    <property type="term" value="P:ATP synthesis coupled electron transport"/>
    <property type="evidence" value="ECO:0007669"/>
    <property type="project" value="InterPro"/>
</dbReference>
<proteinExistence type="inferred from homology"/>
<comment type="similarity">
    <text evidence="2">Belongs to the CPA3 antiporters (TC 2.A.63) subunit D family.</text>
</comment>
<keyword evidence="6 8" id="KW-0472">Membrane</keyword>
<evidence type="ECO:0000256" key="7">
    <source>
        <dbReference type="RuleBase" id="RU000320"/>
    </source>
</evidence>
<dbReference type="KEGG" id="mbd:MEBOL_003121"/>
<reference evidence="10 11" key="1">
    <citation type="submission" date="2017-06" db="EMBL/GenBank/DDBJ databases">
        <authorList>
            <person name="Kim H.J."/>
            <person name="Triplett B.A."/>
        </authorList>
    </citation>
    <scope>NUCLEOTIDE SEQUENCE [LARGE SCALE GENOMIC DNA]</scope>
    <source>
        <strain evidence="10 11">DSM 14713</strain>
    </source>
</reference>
<evidence type="ECO:0000256" key="6">
    <source>
        <dbReference type="ARBA" id="ARBA00023136"/>
    </source>
</evidence>
<dbReference type="PANTHER" id="PTHR42703">
    <property type="entry name" value="NADH DEHYDROGENASE"/>
    <property type="match status" value="1"/>
</dbReference>
<dbReference type="GO" id="GO:0008137">
    <property type="term" value="F:NADH dehydrogenase (ubiquinone) activity"/>
    <property type="evidence" value="ECO:0007669"/>
    <property type="project" value="InterPro"/>
</dbReference>
<keyword evidence="4 7" id="KW-0812">Transmembrane</keyword>
<evidence type="ECO:0000313" key="11">
    <source>
        <dbReference type="Proteomes" id="UP000217289"/>
    </source>
</evidence>
<feature type="domain" description="NADH:quinone oxidoreductase/Mrp antiporter transmembrane" evidence="9">
    <location>
        <begin position="128"/>
        <end position="424"/>
    </location>
</feature>